<dbReference type="PRINTS" id="PR01217">
    <property type="entry name" value="PRICHEXTENSN"/>
</dbReference>
<feature type="compositionally biased region" description="Pro residues" evidence="1">
    <location>
        <begin position="389"/>
        <end position="398"/>
    </location>
</feature>
<name>A0ABT6P9Q2_9BACT</name>
<feature type="region of interest" description="Disordered" evidence="1">
    <location>
        <begin position="294"/>
        <end position="448"/>
    </location>
</feature>
<organism evidence="3 4">
    <name type="scientific">Polyangium sorediatum</name>
    <dbReference type="NCBI Taxonomy" id="889274"/>
    <lineage>
        <taxon>Bacteria</taxon>
        <taxon>Pseudomonadati</taxon>
        <taxon>Myxococcota</taxon>
        <taxon>Polyangia</taxon>
        <taxon>Polyangiales</taxon>
        <taxon>Polyangiaceae</taxon>
        <taxon>Polyangium</taxon>
    </lineage>
</organism>
<feature type="domain" description="DUF2169" evidence="2">
    <location>
        <begin position="93"/>
        <end position="212"/>
    </location>
</feature>
<gene>
    <name evidence="3" type="ORF">QHF89_46250</name>
</gene>
<feature type="compositionally biased region" description="Pro residues" evidence="1">
    <location>
        <begin position="406"/>
        <end position="416"/>
    </location>
</feature>
<feature type="compositionally biased region" description="Pro residues" evidence="1">
    <location>
        <begin position="340"/>
        <end position="354"/>
    </location>
</feature>
<keyword evidence="4" id="KW-1185">Reference proteome</keyword>
<dbReference type="Proteomes" id="UP001160301">
    <property type="component" value="Unassembled WGS sequence"/>
</dbReference>
<feature type="region of interest" description="Disordered" evidence="1">
    <location>
        <begin position="470"/>
        <end position="498"/>
    </location>
</feature>
<evidence type="ECO:0000313" key="3">
    <source>
        <dbReference type="EMBL" id="MDI1436997.1"/>
    </source>
</evidence>
<evidence type="ECO:0000259" key="2">
    <source>
        <dbReference type="Pfam" id="PF09937"/>
    </source>
</evidence>
<dbReference type="Pfam" id="PF09937">
    <property type="entry name" value="DUF2169"/>
    <property type="match status" value="1"/>
</dbReference>
<feature type="compositionally biased region" description="Pro residues" evidence="1">
    <location>
        <begin position="485"/>
        <end position="495"/>
    </location>
</feature>
<dbReference type="EMBL" id="JARZHI010000102">
    <property type="protein sequence ID" value="MDI1436997.1"/>
    <property type="molecule type" value="Genomic_DNA"/>
</dbReference>
<reference evidence="3 4" key="1">
    <citation type="submission" date="2023-04" db="EMBL/GenBank/DDBJ databases">
        <title>The genome sequence of Polyangium sorediatum DSM14670.</title>
        <authorList>
            <person name="Zhang X."/>
        </authorList>
    </citation>
    <scope>NUCLEOTIDE SEQUENCE [LARGE SCALE GENOMIC DNA]</scope>
    <source>
        <strain evidence="3 4">DSM 14670</strain>
    </source>
</reference>
<evidence type="ECO:0000313" key="4">
    <source>
        <dbReference type="Proteomes" id="UP001160301"/>
    </source>
</evidence>
<accession>A0ABT6P9Q2</accession>
<feature type="compositionally biased region" description="Low complexity" evidence="1">
    <location>
        <begin position="470"/>
        <end position="484"/>
    </location>
</feature>
<proteinExistence type="predicted"/>
<comment type="caution">
    <text evidence="3">The sequence shown here is derived from an EMBL/GenBank/DDBJ whole genome shotgun (WGS) entry which is preliminary data.</text>
</comment>
<dbReference type="InterPro" id="IPR018683">
    <property type="entry name" value="DUF2169"/>
</dbReference>
<protein>
    <submittedName>
        <fullName evidence="3">DUF2169 domain-containing protein</fullName>
    </submittedName>
</protein>
<evidence type="ECO:0000256" key="1">
    <source>
        <dbReference type="SAM" id="MobiDB-lite"/>
    </source>
</evidence>
<feature type="compositionally biased region" description="Pro residues" evidence="1">
    <location>
        <begin position="428"/>
        <end position="439"/>
    </location>
</feature>
<dbReference type="RefSeq" id="WP_136973059.1">
    <property type="nucleotide sequence ID" value="NZ_JARZHI010000102.1"/>
</dbReference>
<sequence length="636" mass="66623">MEVLSLCPFRAGALIWQAAPGAYSLTVIVKATFTIVPGGEASIAETQVPVTTLAEGGAEDLSPLKPRVDVLVQGAADPEARVAVEGASLLAGGPVSPQAPSRRLLLGDEAYAWAQGVLGGEARSAGPPPEGFDFAFFQCAPREQRIDLLRSAASIGMDRVLPAPGRIETRLPQRRPHAFRVDPKGGRVTEIVLRCDTLCIDAAAKTMVLTFRGVADLKSGAEADVGKIVVAAHPEGKRIRAERIDRFLRLGESLEEDVEAGLNLLEMRHDAVLIAPKSGDTMVLPERVEAPPIMFVDPAPPDVSQRQRTRTLPLPTDRDEVGLSNPAAALPFRRPEDPIAAPPLPPPPMSPPSPKLIAEPLTEDTTLDLPKAEAPPSSREIGRRVEPLPNAPAPPPSTRTPAVPAIKPPIKPPAPLGPRLGKPTGPSAGPPRPSPPRPGPVQGAKVAAPAAVPARLSAPAAVSAPAAAPASAPAPASASASAPADAPPSSSPKPFEPASIPLERCATIAAELRHRPNGRDALLALNALSTTSWASVERHWADAMAQEAAQGQRQLLLVYDAAYHATQERLGLRVGLVEHARLQVAAERGTTAEVLAELGLEASDQARLGRVWTQRLVDDPRLMSKLAAAIGAARVS</sequence>